<organism evidence="1 2">
    <name type="scientific">Geodermatophilus siccatus</name>
    <dbReference type="NCBI Taxonomy" id="1137991"/>
    <lineage>
        <taxon>Bacteria</taxon>
        <taxon>Bacillati</taxon>
        <taxon>Actinomycetota</taxon>
        <taxon>Actinomycetes</taxon>
        <taxon>Geodermatophilales</taxon>
        <taxon>Geodermatophilaceae</taxon>
        <taxon>Geodermatophilus</taxon>
    </lineage>
</organism>
<evidence type="ECO:0000313" key="2">
    <source>
        <dbReference type="Proteomes" id="UP000198680"/>
    </source>
</evidence>
<dbReference type="InterPro" id="IPR022121">
    <property type="entry name" value="Peptidase_M73_camelysin"/>
</dbReference>
<protein>
    <submittedName>
        <fullName evidence="1">Camelysin metallo-endopeptidase</fullName>
    </submittedName>
</protein>
<gene>
    <name evidence="1" type="ORF">SAMN05660642_01447</name>
</gene>
<dbReference type="RefSeq" id="WP_091215711.1">
    <property type="nucleotide sequence ID" value="NZ_FNHE01000003.1"/>
</dbReference>
<evidence type="ECO:0000313" key="1">
    <source>
        <dbReference type="EMBL" id="SDM04475.1"/>
    </source>
</evidence>
<dbReference type="Proteomes" id="UP000198680">
    <property type="component" value="Unassembled WGS sequence"/>
</dbReference>
<reference evidence="2" key="1">
    <citation type="submission" date="2016-10" db="EMBL/GenBank/DDBJ databases">
        <authorList>
            <person name="Varghese N."/>
            <person name="Submissions S."/>
        </authorList>
    </citation>
    <scope>NUCLEOTIDE SEQUENCE [LARGE SCALE GENOMIC DNA]</scope>
    <source>
        <strain evidence="2">DSM 45419</strain>
    </source>
</reference>
<dbReference type="EMBL" id="FNHE01000003">
    <property type="protein sequence ID" value="SDM04475.1"/>
    <property type="molecule type" value="Genomic_DNA"/>
</dbReference>
<proteinExistence type="predicted"/>
<name>A0A1G9Q2A6_9ACTN</name>
<keyword evidence="2" id="KW-1185">Reference proteome</keyword>
<accession>A0A1G9Q2A6</accession>
<dbReference type="OrthoDB" id="3788361at2"/>
<dbReference type="Pfam" id="PF12389">
    <property type="entry name" value="Peptidase_M73"/>
    <property type="match status" value="1"/>
</dbReference>
<sequence length="202" mass="19986">MSSSNRAGTTRKVLGSLAVIGTAAAVAGLGTFGTFTDSTTPVSAQLTSGTVSIDLAQPAAPVPAVTTGLLPGDSIARTLTLVNDGDSPLSSVALGVSTTNPGVLTNDPVNGLQLTLEACSVAWTQAGTAPLYTCAGTERAITTGGAAIGNRTLEAPASLTPGGTDHLLLTLSLPTTADDTFQGKTSTLALTFSGVQRAATTR</sequence>
<dbReference type="STRING" id="1137991.SAMN05660642_01447"/>
<dbReference type="AlphaFoldDB" id="A0A1G9Q2A6"/>